<protein>
    <recommendedName>
        <fullName evidence="4 5">Small ribosomal subunit protein uS8</fullName>
    </recommendedName>
</protein>
<dbReference type="Gene3D" id="3.30.1370.30">
    <property type="match status" value="1"/>
</dbReference>
<dbReference type="NCBIfam" id="NF001109">
    <property type="entry name" value="PRK00136.1"/>
    <property type="match status" value="1"/>
</dbReference>
<dbReference type="EMBL" id="MFUC01000014">
    <property type="protein sequence ID" value="OGI71971.1"/>
    <property type="molecule type" value="Genomic_DNA"/>
</dbReference>
<dbReference type="Proteomes" id="UP000179686">
    <property type="component" value="Unassembled WGS sequence"/>
</dbReference>
<dbReference type="GO" id="GO:1990904">
    <property type="term" value="C:ribonucleoprotein complex"/>
    <property type="evidence" value="ECO:0007669"/>
    <property type="project" value="UniProtKB-KW"/>
</dbReference>
<dbReference type="SUPFAM" id="SSF56047">
    <property type="entry name" value="Ribosomal protein S8"/>
    <property type="match status" value="1"/>
</dbReference>
<dbReference type="PROSITE" id="PS00053">
    <property type="entry name" value="RIBOSOMAL_S8"/>
    <property type="match status" value="1"/>
</dbReference>
<evidence type="ECO:0000256" key="3">
    <source>
        <dbReference type="ARBA" id="ARBA00023274"/>
    </source>
</evidence>
<evidence type="ECO:0000256" key="5">
    <source>
        <dbReference type="HAMAP-Rule" id="MF_01302"/>
    </source>
</evidence>
<evidence type="ECO:0000313" key="7">
    <source>
        <dbReference type="EMBL" id="OGI71971.1"/>
    </source>
</evidence>
<sequence>MDTLSNMLNGIKNAGLAGKNQVDFPHSKLKIAVLECLKKEGYITSFKIVTPPQSGSKKSFPMILVQVAYVGDRPKVSGLNRVSKPSRRMYSKSKELKPFRNGFGRFILSTPKGIMSEKDARNEQVGGEVLFKIW</sequence>
<reference evidence="7 8" key="1">
    <citation type="journal article" date="2016" name="Nat. Commun.">
        <title>Thousands of microbial genomes shed light on interconnected biogeochemical processes in an aquifer system.</title>
        <authorList>
            <person name="Anantharaman K."/>
            <person name="Brown C.T."/>
            <person name="Hug L.A."/>
            <person name="Sharon I."/>
            <person name="Castelle C.J."/>
            <person name="Probst A.J."/>
            <person name="Thomas B.C."/>
            <person name="Singh A."/>
            <person name="Wilkins M.J."/>
            <person name="Karaoz U."/>
            <person name="Brodie E.L."/>
            <person name="Williams K.H."/>
            <person name="Hubbard S.S."/>
            <person name="Banfield J.F."/>
        </authorList>
    </citation>
    <scope>NUCLEOTIDE SEQUENCE [LARGE SCALE GENOMIC DNA]</scope>
</reference>
<dbReference type="STRING" id="1801752.A3J61_01920"/>
<dbReference type="InterPro" id="IPR035987">
    <property type="entry name" value="Ribosomal_uS8_sf"/>
</dbReference>
<gene>
    <name evidence="5" type="primary">rpsH</name>
    <name evidence="7" type="ORF">A3J61_01920</name>
</gene>
<comment type="similarity">
    <text evidence="1 5 6">Belongs to the universal ribosomal protein uS8 family.</text>
</comment>
<keyword evidence="5" id="KW-0699">rRNA-binding</keyword>
<dbReference type="Gene3D" id="3.30.1490.10">
    <property type="match status" value="1"/>
</dbReference>
<organism evidence="7 8">
    <name type="scientific">Candidatus Nomurabacteria bacterium RIFCSPHIGHO2_02_FULL_38_15</name>
    <dbReference type="NCBI Taxonomy" id="1801752"/>
    <lineage>
        <taxon>Bacteria</taxon>
        <taxon>Candidatus Nomuraibacteriota</taxon>
    </lineage>
</organism>
<dbReference type="PANTHER" id="PTHR11758">
    <property type="entry name" value="40S RIBOSOMAL PROTEIN S15A"/>
    <property type="match status" value="1"/>
</dbReference>
<comment type="caution">
    <text evidence="7">The sequence shown here is derived from an EMBL/GenBank/DDBJ whole genome shotgun (WGS) entry which is preliminary data.</text>
</comment>
<evidence type="ECO:0000256" key="1">
    <source>
        <dbReference type="ARBA" id="ARBA00006471"/>
    </source>
</evidence>
<keyword evidence="5" id="KW-0694">RNA-binding</keyword>
<evidence type="ECO:0000313" key="8">
    <source>
        <dbReference type="Proteomes" id="UP000179686"/>
    </source>
</evidence>
<evidence type="ECO:0000256" key="6">
    <source>
        <dbReference type="RuleBase" id="RU003660"/>
    </source>
</evidence>
<comment type="subunit">
    <text evidence="5">Part of the 30S ribosomal subunit. Contacts proteins S5 and S12.</text>
</comment>
<dbReference type="InterPro" id="IPR047863">
    <property type="entry name" value="Ribosomal_uS8_CS"/>
</dbReference>
<keyword evidence="3 5" id="KW-0687">Ribonucleoprotein</keyword>
<keyword evidence="2 5" id="KW-0689">Ribosomal protein</keyword>
<dbReference type="GO" id="GO:0019843">
    <property type="term" value="F:rRNA binding"/>
    <property type="evidence" value="ECO:0007669"/>
    <property type="project" value="UniProtKB-UniRule"/>
</dbReference>
<dbReference type="InterPro" id="IPR000630">
    <property type="entry name" value="Ribosomal_uS8"/>
</dbReference>
<evidence type="ECO:0000256" key="2">
    <source>
        <dbReference type="ARBA" id="ARBA00022980"/>
    </source>
</evidence>
<proteinExistence type="inferred from homology"/>
<dbReference type="GO" id="GO:0003735">
    <property type="term" value="F:structural constituent of ribosome"/>
    <property type="evidence" value="ECO:0007669"/>
    <property type="project" value="InterPro"/>
</dbReference>
<accession>A0A1F6VQJ8</accession>
<dbReference type="GO" id="GO:0006412">
    <property type="term" value="P:translation"/>
    <property type="evidence" value="ECO:0007669"/>
    <property type="project" value="UniProtKB-UniRule"/>
</dbReference>
<evidence type="ECO:0000256" key="4">
    <source>
        <dbReference type="ARBA" id="ARBA00035258"/>
    </source>
</evidence>
<dbReference type="AlphaFoldDB" id="A0A1F6VQJ8"/>
<comment type="function">
    <text evidence="5">One of the primary rRNA binding proteins, it binds directly to 16S rRNA central domain where it helps coordinate assembly of the platform of the 30S subunit.</text>
</comment>
<dbReference type="Pfam" id="PF00410">
    <property type="entry name" value="Ribosomal_S8"/>
    <property type="match status" value="1"/>
</dbReference>
<dbReference type="GO" id="GO:0005737">
    <property type="term" value="C:cytoplasm"/>
    <property type="evidence" value="ECO:0007669"/>
    <property type="project" value="UniProtKB-ARBA"/>
</dbReference>
<dbReference type="FunFam" id="3.30.1490.10:FF:000001">
    <property type="entry name" value="30S ribosomal protein S8"/>
    <property type="match status" value="1"/>
</dbReference>
<name>A0A1F6VQJ8_9BACT</name>
<dbReference type="HAMAP" id="MF_01302_B">
    <property type="entry name" value="Ribosomal_uS8_B"/>
    <property type="match status" value="1"/>
</dbReference>
<dbReference type="GO" id="GO:0005840">
    <property type="term" value="C:ribosome"/>
    <property type="evidence" value="ECO:0007669"/>
    <property type="project" value="UniProtKB-KW"/>
</dbReference>